<dbReference type="OrthoDB" id="8480914at2"/>
<evidence type="ECO:0000313" key="1">
    <source>
        <dbReference type="EMBL" id="KMW56975.1"/>
    </source>
</evidence>
<evidence type="ECO:0000313" key="2">
    <source>
        <dbReference type="Proteomes" id="UP000037178"/>
    </source>
</evidence>
<dbReference type="STRING" id="1675527.AIOL_001933"/>
<proteinExistence type="predicted"/>
<dbReference type="AlphaFoldDB" id="A0A0J9E2L6"/>
<dbReference type="NCBIfam" id="TIGR01725">
    <property type="entry name" value="phge_HK97_gp10"/>
    <property type="match status" value="1"/>
</dbReference>
<sequence>MVKGLEALRRKFTQTVPEEVRKSATAALEKGAQEIVDMARSLAPVDSGDLRDSIGWTWGDAPKGSLVLGAVGGQEYGTLRITVYAGNDDAFYAAWQEFGTQNQRAHPYFFPAYRSLRRRVRSRITRDINKAIKKGMQ</sequence>
<dbReference type="Pfam" id="PF04883">
    <property type="entry name" value="HK97-gp10_like"/>
    <property type="match status" value="1"/>
</dbReference>
<protein>
    <recommendedName>
        <fullName evidence="3">HK97 gp10 family phage protein</fullName>
    </recommendedName>
</protein>
<dbReference type="Proteomes" id="UP000037178">
    <property type="component" value="Unassembled WGS sequence"/>
</dbReference>
<name>A0A0J9E2L6_9RHOB</name>
<dbReference type="PATRIC" id="fig|1675527.3.peg.2031"/>
<comment type="caution">
    <text evidence="1">The sequence shown here is derived from an EMBL/GenBank/DDBJ whole genome shotgun (WGS) entry which is preliminary data.</text>
</comment>
<accession>A0A0J9E2L6</accession>
<reference evidence="1 2" key="1">
    <citation type="submission" date="2015-06" db="EMBL/GenBank/DDBJ databases">
        <title>Draft genome sequence of an Alphaproteobacteria species associated to the Mediterranean sponge Oscarella lobularis.</title>
        <authorList>
            <person name="Jourda C."/>
            <person name="Santini S."/>
            <person name="Claverie J.-M."/>
        </authorList>
    </citation>
    <scope>NUCLEOTIDE SEQUENCE [LARGE SCALE GENOMIC DNA]</scope>
    <source>
        <strain evidence="1">IGS</strain>
    </source>
</reference>
<keyword evidence="2" id="KW-1185">Reference proteome</keyword>
<organism evidence="1 2">
    <name type="scientific">Candidatus Rhodobacter oscarellae</name>
    <dbReference type="NCBI Taxonomy" id="1675527"/>
    <lineage>
        <taxon>Bacteria</taxon>
        <taxon>Pseudomonadati</taxon>
        <taxon>Pseudomonadota</taxon>
        <taxon>Alphaproteobacteria</taxon>
        <taxon>Rhodobacterales</taxon>
        <taxon>Rhodobacter group</taxon>
        <taxon>Rhodobacter</taxon>
    </lineage>
</organism>
<gene>
    <name evidence="1" type="ORF">AIOL_001933</name>
</gene>
<dbReference type="InterPro" id="IPR010064">
    <property type="entry name" value="HK97-gp10_tail"/>
</dbReference>
<dbReference type="EMBL" id="LFTY01000002">
    <property type="protein sequence ID" value="KMW56975.1"/>
    <property type="molecule type" value="Genomic_DNA"/>
</dbReference>
<evidence type="ECO:0008006" key="3">
    <source>
        <dbReference type="Google" id="ProtNLM"/>
    </source>
</evidence>